<feature type="region of interest" description="Disordered" evidence="1">
    <location>
        <begin position="800"/>
        <end position="827"/>
    </location>
</feature>
<feature type="region of interest" description="Disordered" evidence="1">
    <location>
        <begin position="845"/>
        <end position="868"/>
    </location>
</feature>
<evidence type="ECO:0000256" key="1">
    <source>
        <dbReference type="SAM" id="MobiDB-lite"/>
    </source>
</evidence>
<organism evidence="2 3">
    <name type="scientific">Macrostomum lignano</name>
    <dbReference type="NCBI Taxonomy" id="282301"/>
    <lineage>
        <taxon>Eukaryota</taxon>
        <taxon>Metazoa</taxon>
        <taxon>Spiralia</taxon>
        <taxon>Lophotrochozoa</taxon>
        <taxon>Platyhelminthes</taxon>
        <taxon>Rhabditophora</taxon>
        <taxon>Macrostomorpha</taxon>
        <taxon>Macrostomida</taxon>
        <taxon>Macrostomidae</taxon>
        <taxon>Macrostomum</taxon>
    </lineage>
</organism>
<reference evidence="3" key="1">
    <citation type="submission" date="2016-11" db="UniProtKB">
        <authorList>
            <consortium name="WormBaseParasite"/>
        </authorList>
    </citation>
    <scope>IDENTIFICATION</scope>
</reference>
<evidence type="ECO:0000313" key="2">
    <source>
        <dbReference type="Proteomes" id="UP000095280"/>
    </source>
</evidence>
<protein>
    <submittedName>
        <fullName evidence="3">Protein kinase domain-containing protein</fullName>
    </submittedName>
</protein>
<dbReference type="WBParaSite" id="maker-unitig_36386-snap-gene-0.2-mRNA-1">
    <property type="protein sequence ID" value="maker-unitig_36386-snap-gene-0.2-mRNA-1"/>
    <property type="gene ID" value="maker-unitig_36386-snap-gene-0.2"/>
</dbReference>
<proteinExistence type="predicted"/>
<feature type="region of interest" description="Disordered" evidence="1">
    <location>
        <begin position="280"/>
        <end position="299"/>
    </location>
</feature>
<dbReference type="Proteomes" id="UP000095280">
    <property type="component" value="Unplaced"/>
</dbReference>
<evidence type="ECO:0000313" key="3">
    <source>
        <dbReference type="WBParaSite" id="maker-unitig_36386-snap-gene-0.2-mRNA-1"/>
    </source>
</evidence>
<accession>A0A1I8FIX2</accession>
<dbReference type="AlphaFoldDB" id="A0A1I8FIX2"/>
<name>A0A1I8FIX2_9PLAT</name>
<keyword evidence="2" id="KW-1185">Reference proteome</keyword>
<sequence>ALLPARCEPPELAERPAVVFDLPGDCGWTAALKMERQPVDRWMNRPVAGPMTLQADAAAVAAAMNARQMPASTVKGAGSAARDGRPAAASPRCLRCTALKILTARLDRCPRLRHDEGSIVKLFSSAQPQAENKVFQHQCTVLGKPGMRLISPGTARRGIAARQQQATGVQSAVSVTGVGSVATTVRAALQDLCAHRGLRPPAVGCAPRLQNPVWWSERCTRLRMRQENRLLTDFLQTDSESDPLAGQCGRCDSARWLSGRSWRGLLSDVADLLPRLFSSGGQLETQHGPPLSSKPTDRAASAALLMRDEDNKDGRPGSCTETAPPACSPLSGSGGCWMADPGDSQQRLHAVADELEAARLSRQSRRRRPGCSACCGPVQLVPTGRAELRRMRLAKSRLRLVVLWPLSGCGLSAMPRSGEAAARRPLLRWWVLSRCQRPDVRHQCECMSRSPLPQDVGNRLSLAVTVQGSSSKRRFEFSWSSVRIGENAPNPLTLAALALLERLKPAAIWLFVGLVRFASSASVVLHRLAMRIVIDEDLLSFFVRYGVDAGACLRPALSACFARWFGLPHARQVLPFARCMSCARVRRQSIAARVAMSCGRAFARIELVVGRCLLGHQGPADSVHSLLVSGRCPVSPAPSKLSPDRVDLIPLPGGPRPSLIGLPPMPLCMAVCWLNWGLRASGQQRGGVAAYFANPWRPRQLVLRCRARESGGSAEGDSRAAHIGHAASRRRSLLLIARPSICAHPRLEPPATAHLISRIRNTALQPAWQPASSLLQSPFCLQRPALAQLVHCERLPSSFAPPEQPQCLAEKSGSASDSESERHQRVPHEGWLERLQVAQFDSDTRQCHSPIHRSVPPHRRTPLLQESSQPRRCAAFANARAAKFLTLEQEAHAGGLSENVEWSTREPKLDGVSSKMWLENVEFASVKQGLTWLLRLKRENTEAAFLESYDCPPLTIRGASLWNGLPNVAGLYFISYLRSLPAYSSYRTAPETNSFDPNSFVEVGLTLSAVSNWMIESVKFA</sequence>